<dbReference type="Gene3D" id="2.10.25.10">
    <property type="entry name" value="Laminin"/>
    <property type="match status" value="1"/>
</dbReference>
<dbReference type="AlphaFoldDB" id="A0A8B6DYZ7"/>
<dbReference type="PROSITE" id="PS50026">
    <property type="entry name" value="EGF_3"/>
    <property type="match status" value="1"/>
</dbReference>
<accession>A0A8B6DYZ7</accession>
<dbReference type="EMBL" id="UYJE01004224">
    <property type="protein sequence ID" value="VDI26247.1"/>
    <property type="molecule type" value="Genomic_DNA"/>
</dbReference>
<evidence type="ECO:0000313" key="5">
    <source>
        <dbReference type="EMBL" id="VDI26247.1"/>
    </source>
</evidence>
<dbReference type="OrthoDB" id="6082174at2759"/>
<dbReference type="InterPro" id="IPR000742">
    <property type="entry name" value="EGF"/>
</dbReference>
<evidence type="ECO:0000256" key="1">
    <source>
        <dbReference type="PROSITE-ProRule" id="PRU00076"/>
    </source>
</evidence>
<feature type="non-terminal residue" evidence="5">
    <location>
        <position position="84"/>
    </location>
</feature>
<keyword evidence="1" id="KW-1015">Disulfide bond</keyword>
<evidence type="ECO:0000259" key="4">
    <source>
        <dbReference type="PROSITE" id="PS50026"/>
    </source>
</evidence>
<evidence type="ECO:0000256" key="3">
    <source>
        <dbReference type="SAM" id="SignalP"/>
    </source>
</evidence>
<comment type="caution">
    <text evidence="1">Lacks conserved residue(s) required for the propagation of feature annotation.</text>
</comment>
<proteinExistence type="predicted"/>
<dbReference type="PROSITE" id="PS00022">
    <property type="entry name" value="EGF_1"/>
    <property type="match status" value="1"/>
</dbReference>
<name>A0A8B6DYZ7_MYTGA</name>
<dbReference type="SUPFAM" id="SSF57196">
    <property type="entry name" value="EGF/Laminin"/>
    <property type="match status" value="1"/>
</dbReference>
<feature type="disulfide bond" evidence="1">
    <location>
        <begin position="71"/>
        <end position="80"/>
    </location>
</feature>
<feature type="domain" description="EGF-like" evidence="4">
    <location>
        <begin position="44"/>
        <end position="81"/>
    </location>
</feature>
<organism evidence="5 6">
    <name type="scientific">Mytilus galloprovincialis</name>
    <name type="common">Mediterranean mussel</name>
    <dbReference type="NCBI Taxonomy" id="29158"/>
    <lineage>
        <taxon>Eukaryota</taxon>
        <taxon>Metazoa</taxon>
        <taxon>Spiralia</taxon>
        <taxon>Lophotrochozoa</taxon>
        <taxon>Mollusca</taxon>
        <taxon>Bivalvia</taxon>
        <taxon>Autobranchia</taxon>
        <taxon>Pteriomorphia</taxon>
        <taxon>Mytilida</taxon>
        <taxon>Mytiloidea</taxon>
        <taxon>Mytilidae</taxon>
        <taxon>Mytilinae</taxon>
        <taxon>Mytilus</taxon>
    </lineage>
</organism>
<dbReference type="Proteomes" id="UP000596742">
    <property type="component" value="Unassembled WGS sequence"/>
</dbReference>
<feature type="chain" id="PRO_5032705261" description="EGF-like domain-containing protein" evidence="3">
    <location>
        <begin position="18"/>
        <end position="84"/>
    </location>
</feature>
<feature type="region of interest" description="Disordered" evidence="2">
    <location>
        <begin position="19"/>
        <end position="42"/>
    </location>
</feature>
<keyword evidence="1" id="KW-0245">EGF-like domain</keyword>
<gene>
    <name evidence="5" type="ORF">MGAL_10B069588</name>
</gene>
<keyword evidence="3" id="KW-0732">Signal</keyword>
<evidence type="ECO:0000256" key="2">
    <source>
        <dbReference type="SAM" id="MobiDB-lite"/>
    </source>
</evidence>
<dbReference type="PROSITE" id="PS01186">
    <property type="entry name" value="EGF_2"/>
    <property type="match status" value="1"/>
</dbReference>
<keyword evidence="6" id="KW-1185">Reference proteome</keyword>
<sequence length="84" mass="9488">MLFSFFLLLTCTQLCLGTSPREYDDDEDDYTPPVYKPSPSRYRPENACKPNTCRNGGNGSADKFGDYTCDCRSGYYGPECESKE</sequence>
<reference evidence="5" key="1">
    <citation type="submission" date="2018-11" db="EMBL/GenBank/DDBJ databases">
        <authorList>
            <person name="Alioto T."/>
            <person name="Alioto T."/>
        </authorList>
    </citation>
    <scope>NUCLEOTIDE SEQUENCE</scope>
</reference>
<feature type="signal peptide" evidence="3">
    <location>
        <begin position="1"/>
        <end position="17"/>
    </location>
</feature>
<evidence type="ECO:0000313" key="6">
    <source>
        <dbReference type="Proteomes" id="UP000596742"/>
    </source>
</evidence>
<protein>
    <recommendedName>
        <fullName evidence="4">EGF-like domain-containing protein</fullName>
    </recommendedName>
</protein>
<comment type="caution">
    <text evidence="5">The sequence shown here is derived from an EMBL/GenBank/DDBJ whole genome shotgun (WGS) entry which is preliminary data.</text>
</comment>